<protein>
    <recommendedName>
        <fullName evidence="1">MrfA-like Zn-binding domain-containing protein</fullName>
    </recommendedName>
</protein>
<feature type="domain" description="MrfA-like Zn-binding" evidence="1">
    <location>
        <begin position="477"/>
        <end position="578"/>
    </location>
</feature>
<dbReference type="Pfam" id="PF09369">
    <property type="entry name" value="MZB"/>
    <property type="match status" value="1"/>
</dbReference>
<dbReference type="EMBL" id="MEVK01000003">
    <property type="protein sequence ID" value="OGC59957.1"/>
    <property type="molecule type" value="Genomic_DNA"/>
</dbReference>
<organism evidence="2 3">
    <name type="scientific">candidate division WWE3 bacterium RIFCSPLOWO2_01_FULL_42_11</name>
    <dbReference type="NCBI Taxonomy" id="1802627"/>
    <lineage>
        <taxon>Bacteria</taxon>
        <taxon>Katanobacteria</taxon>
    </lineage>
</organism>
<reference evidence="2 3" key="1">
    <citation type="journal article" date="2016" name="Nat. Commun.">
        <title>Thousands of microbial genomes shed light on interconnected biogeochemical processes in an aquifer system.</title>
        <authorList>
            <person name="Anantharaman K."/>
            <person name="Brown C.T."/>
            <person name="Hug L.A."/>
            <person name="Sharon I."/>
            <person name="Castelle C.J."/>
            <person name="Probst A.J."/>
            <person name="Thomas B.C."/>
            <person name="Singh A."/>
            <person name="Wilkins M.J."/>
            <person name="Karaoz U."/>
            <person name="Brodie E.L."/>
            <person name="Williams K.H."/>
            <person name="Hubbard S.S."/>
            <person name="Banfield J.F."/>
        </authorList>
    </citation>
    <scope>NUCLEOTIDE SEQUENCE [LARGE SCALE GENOMIC DNA]</scope>
</reference>
<dbReference type="InterPro" id="IPR047721">
    <property type="entry name" value="DrmB"/>
</dbReference>
<dbReference type="Proteomes" id="UP000178964">
    <property type="component" value="Unassembled WGS sequence"/>
</dbReference>
<evidence type="ECO:0000313" key="3">
    <source>
        <dbReference type="Proteomes" id="UP000178964"/>
    </source>
</evidence>
<sequence length="613" mass="69672">MNNKFYNFKRSSRASIRRSQVITTFGPGALVNLELGTFVGMDIDSWMNTGLSDTIYEERLQNRLRVRYFRQPPSSETFPKGIPYRRFPRWLFCPKCRVLKTYEKWVENDNRKFPTIPKCTTCINKGLVPMSFLVACRKGHLDDFPWVEWVHRGREICSPDPVLEYKTSLAGAGLAGSRIGCMQCDAKRSMQGAFSPDAFKRGCSGAKPWSKDNVKEDCTENPVTVQRGGSNVYFPKVVSSITIPPYTDPLFENIRNTNNWNALTSMTIDDPEVFSTVKNSLLIKIAEQIGRTFEDVKKCVDSMERLSEDAETQSEEDYRFDEYQAFHGRYDAKTNNKRDFEITHGNKGFDYSKYGIKDIFLVKSLREVRALIGFSRLRPYDMPDMEYAGAEESIEASELVSLSDREGHSSNWKPAIEVRGEGIFLTLDNEKVTTWSQNKLVKEREVIINKNYEASCRRRHTVYKPINAKYLLLHTISHLLIRQLSFESGYSGTSLRERIYCNSSSNEKNNMEGILIYTAAGDADGTLGGLVRQARPERFPAVLGSLIETSGWCANDPLCVESKGQGFESLNLSACYACALLSETSCEEFNKFLDRVLVTGTPESPEIGFFSRK</sequence>
<dbReference type="STRING" id="1802627.A3A70_02880"/>
<dbReference type="AlphaFoldDB" id="A0A1F4VRX7"/>
<comment type="caution">
    <text evidence="2">The sequence shown here is derived from an EMBL/GenBank/DDBJ whole genome shotgun (WGS) entry which is preliminary data.</text>
</comment>
<evidence type="ECO:0000313" key="2">
    <source>
        <dbReference type="EMBL" id="OGC59957.1"/>
    </source>
</evidence>
<gene>
    <name evidence="2" type="ORF">A3A70_02880</name>
</gene>
<dbReference type="NCBIfam" id="NF038324">
    <property type="entry name" value="DrmB_fam"/>
    <property type="match status" value="1"/>
</dbReference>
<dbReference type="InterPro" id="IPR018973">
    <property type="entry name" value="MZB"/>
</dbReference>
<name>A0A1F4VRX7_UNCKA</name>
<evidence type="ECO:0000259" key="1">
    <source>
        <dbReference type="Pfam" id="PF09369"/>
    </source>
</evidence>
<proteinExistence type="predicted"/>
<accession>A0A1F4VRX7</accession>